<feature type="compositionally biased region" description="Polar residues" evidence="1">
    <location>
        <begin position="36"/>
        <end position="51"/>
    </location>
</feature>
<reference evidence="4" key="1">
    <citation type="journal article" date="2019" name="Int. J. Syst. Evol. Microbiol.">
        <title>The Global Catalogue of Microorganisms (GCM) 10K type strain sequencing project: providing services to taxonomists for standard genome sequencing and annotation.</title>
        <authorList>
            <consortium name="The Broad Institute Genomics Platform"/>
            <consortium name="The Broad Institute Genome Sequencing Center for Infectious Disease"/>
            <person name="Wu L."/>
            <person name="Ma J."/>
        </authorList>
    </citation>
    <scope>NUCLEOTIDE SEQUENCE [LARGE SCALE GENOMIC DNA]</scope>
    <source>
        <strain evidence="4">CCUG 59129</strain>
    </source>
</reference>
<feature type="region of interest" description="Disordered" evidence="1">
    <location>
        <begin position="32"/>
        <end position="51"/>
    </location>
</feature>
<dbReference type="RefSeq" id="WP_377566596.1">
    <property type="nucleotide sequence ID" value="NZ_JBHTJZ010000033.1"/>
</dbReference>
<evidence type="ECO:0000256" key="2">
    <source>
        <dbReference type="SAM" id="SignalP"/>
    </source>
</evidence>
<evidence type="ECO:0000313" key="4">
    <source>
        <dbReference type="Proteomes" id="UP001596989"/>
    </source>
</evidence>
<dbReference type="SUPFAM" id="SSF53850">
    <property type="entry name" value="Periplasmic binding protein-like II"/>
    <property type="match status" value="1"/>
</dbReference>
<dbReference type="PANTHER" id="PTHR43649">
    <property type="entry name" value="ARABINOSE-BINDING PROTEIN-RELATED"/>
    <property type="match status" value="1"/>
</dbReference>
<comment type="caution">
    <text evidence="3">The sequence shown here is derived from an EMBL/GenBank/DDBJ whole genome shotgun (WGS) entry which is preliminary data.</text>
</comment>
<keyword evidence="2" id="KW-0732">Signal</keyword>
<keyword evidence="4" id="KW-1185">Reference proteome</keyword>
<dbReference type="Gene3D" id="3.40.190.10">
    <property type="entry name" value="Periplasmic binding protein-like II"/>
    <property type="match status" value="2"/>
</dbReference>
<dbReference type="PANTHER" id="PTHR43649:SF12">
    <property type="entry name" value="DIACETYLCHITOBIOSE BINDING PROTEIN DASA"/>
    <property type="match status" value="1"/>
</dbReference>
<accession>A0ABW3HV22</accession>
<dbReference type="Proteomes" id="UP001596989">
    <property type="component" value="Unassembled WGS sequence"/>
</dbReference>
<name>A0ABW3HV22_9BACL</name>
<dbReference type="EMBL" id="JBHTJZ010000033">
    <property type="protein sequence ID" value="MFD0961237.1"/>
    <property type="molecule type" value="Genomic_DNA"/>
</dbReference>
<evidence type="ECO:0000256" key="1">
    <source>
        <dbReference type="SAM" id="MobiDB-lite"/>
    </source>
</evidence>
<feature type="signal peptide" evidence="2">
    <location>
        <begin position="1"/>
        <end position="29"/>
    </location>
</feature>
<evidence type="ECO:0000313" key="3">
    <source>
        <dbReference type="EMBL" id="MFD0961237.1"/>
    </source>
</evidence>
<sequence length="546" mass="61206">MKTRKPWLKGTAGTIMLALLLSACSSGNAVNEPAGNGQNSDGNAGEQQSSNFNAEGYPIVNEKVTLKLAAFQSPSGKHMNDYLFYKEAEEKTNVRIEWELNPGGSAWQEKKNLLFASGELPEGFYGHGILNEATDVVKYGSQGVLIPLEELIELHAPNIKALFDARPDYRKALTAPDGHIYALPTINEVYAVSKPALFINKKWLDAVNMPLPETTDEFYQALKAFKEQDANGNGKADEIPLTFRAEDWNSDLASFFGSFGRVDRRNHIVVEEDNVIYTAAQPEYKQAIEYFHTLFKDGIADPESFTQDRKVFSAKISQNDQVGAFIAWNYNSVGLPEDNDFVPLAPLKGPEGHQQWAGFMPGILFKGSFSLTSAAEQPEVAIRWIDYMYDPEVSMQAVHGVIGPNLEEQADGTYRVIPVPEGKTSDEFKEVPKTAMSVWAQTKEMQEKIVSENQQKLPKTELDALYEPYLVYNEFPKAYFTAEEDSELSRYMTDIGTYTDKMYASWMLNGGIDKDWDGYLKKLEDMGLSKLIGVYQQAYDRYQAGE</sequence>
<organism evidence="3 4">
    <name type="scientific">Paenibacillus chungangensis</name>
    <dbReference type="NCBI Taxonomy" id="696535"/>
    <lineage>
        <taxon>Bacteria</taxon>
        <taxon>Bacillati</taxon>
        <taxon>Bacillota</taxon>
        <taxon>Bacilli</taxon>
        <taxon>Bacillales</taxon>
        <taxon>Paenibacillaceae</taxon>
        <taxon>Paenibacillus</taxon>
    </lineage>
</organism>
<proteinExistence type="predicted"/>
<dbReference type="PROSITE" id="PS51257">
    <property type="entry name" value="PROKAR_LIPOPROTEIN"/>
    <property type="match status" value="1"/>
</dbReference>
<protein>
    <submittedName>
        <fullName evidence="3">ABC transporter substrate-binding protein</fullName>
    </submittedName>
</protein>
<feature type="chain" id="PRO_5045221682" evidence="2">
    <location>
        <begin position="30"/>
        <end position="546"/>
    </location>
</feature>
<dbReference type="InterPro" id="IPR050490">
    <property type="entry name" value="Bact_solute-bd_prot1"/>
</dbReference>
<gene>
    <name evidence="3" type="ORF">ACFQ2I_17955</name>
</gene>